<accession>A0AAP5I4E6</accession>
<dbReference type="RefSeq" id="WP_208355392.1">
    <property type="nucleotide sequence ID" value="NZ_JAALHA020000003.1"/>
</dbReference>
<reference evidence="2" key="1">
    <citation type="journal article" date="2021" name="Science">
        <title>Hunting the eagle killer: A cyanobacterial neurotoxin causes vacuolar myelinopathy.</title>
        <authorList>
            <person name="Breinlinger S."/>
            <person name="Phillips T.J."/>
            <person name="Haram B.N."/>
            <person name="Mares J."/>
            <person name="Martinez Yerena J.A."/>
            <person name="Hrouzek P."/>
            <person name="Sobotka R."/>
            <person name="Henderson W.M."/>
            <person name="Schmieder P."/>
            <person name="Williams S.M."/>
            <person name="Lauderdale J.D."/>
            <person name="Wilde H.D."/>
            <person name="Gerrin W."/>
            <person name="Kust A."/>
            <person name="Washington J.W."/>
            <person name="Wagner C."/>
            <person name="Geier B."/>
            <person name="Liebeke M."/>
            <person name="Enke H."/>
            <person name="Niedermeyer T.H.J."/>
            <person name="Wilde S.B."/>
        </authorList>
    </citation>
    <scope>NUCLEOTIDE SEQUENCE [LARGE SCALE GENOMIC DNA]</scope>
    <source>
        <strain evidence="2">Thurmond2011</strain>
    </source>
</reference>
<dbReference type="AlphaFoldDB" id="A0AAP5I4E6"/>
<name>A0AAP5I4E6_9CYAN</name>
<dbReference type="EMBL" id="JAALHA020000003">
    <property type="protein sequence ID" value="MDR9894596.1"/>
    <property type="molecule type" value="Genomic_DNA"/>
</dbReference>
<protein>
    <submittedName>
        <fullName evidence="1">Uncharacterized protein</fullName>
    </submittedName>
</protein>
<evidence type="ECO:0000313" key="1">
    <source>
        <dbReference type="EMBL" id="MDR9894596.1"/>
    </source>
</evidence>
<organism evidence="1 2">
    <name type="scientific">Aetokthonos hydrillicola Thurmond2011</name>
    <dbReference type="NCBI Taxonomy" id="2712845"/>
    <lineage>
        <taxon>Bacteria</taxon>
        <taxon>Bacillati</taxon>
        <taxon>Cyanobacteriota</taxon>
        <taxon>Cyanophyceae</taxon>
        <taxon>Nostocales</taxon>
        <taxon>Hapalosiphonaceae</taxon>
        <taxon>Aetokthonos</taxon>
    </lineage>
</organism>
<keyword evidence="2" id="KW-1185">Reference proteome</keyword>
<evidence type="ECO:0000313" key="2">
    <source>
        <dbReference type="Proteomes" id="UP000667802"/>
    </source>
</evidence>
<gene>
    <name evidence="1" type="ORF">G7B40_008415</name>
</gene>
<dbReference type="Proteomes" id="UP000667802">
    <property type="component" value="Unassembled WGS sequence"/>
</dbReference>
<comment type="caution">
    <text evidence="1">The sequence shown here is derived from an EMBL/GenBank/DDBJ whole genome shotgun (WGS) entry which is preliminary data.</text>
</comment>
<proteinExistence type="predicted"/>
<sequence length="134" mass="15081">MRTKVGLWIDHRKAIVVAVTEKEEQITQIISEVEKQLRRSGDSPLKGNYESLQVPADDSRQRTFTGELNIYYDAVIASIRDAESILIFGPGEAKDELKKRLEGKNLGGRVVGIVTVDKMTDRQIAAKTRQHFAK</sequence>
<dbReference type="SUPFAM" id="SSF53137">
    <property type="entry name" value="Translational machinery components"/>
    <property type="match status" value="1"/>
</dbReference>